<evidence type="ECO:0000313" key="1">
    <source>
        <dbReference type="EMBL" id="WVZ22074.1"/>
    </source>
</evidence>
<accession>A0AAQ3S7F6</accession>
<proteinExistence type="predicted"/>
<keyword evidence="2" id="KW-1185">Reference proteome</keyword>
<dbReference type="Proteomes" id="UP001374535">
    <property type="component" value="Chromosome 1"/>
</dbReference>
<organism evidence="1 2">
    <name type="scientific">Vigna mungo</name>
    <name type="common">Black gram</name>
    <name type="synonym">Phaseolus mungo</name>
    <dbReference type="NCBI Taxonomy" id="3915"/>
    <lineage>
        <taxon>Eukaryota</taxon>
        <taxon>Viridiplantae</taxon>
        <taxon>Streptophyta</taxon>
        <taxon>Embryophyta</taxon>
        <taxon>Tracheophyta</taxon>
        <taxon>Spermatophyta</taxon>
        <taxon>Magnoliopsida</taxon>
        <taxon>eudicotyledons</taxon>
        <taxon>Gunneridae</taxon>
        <taxon>Pentapetalae</taxon>
        <taxon>rosids</taxon>
        <taxon>fabids</taxon>
        <taxon>Fabales</taxon>
        <taxon>Fabaceae</taxon>
        <taxon>Papilionoideae</taxon>
        <taxon>50 kb inversion clade</taxon>
        <taxon>NPAAA clade</taxon>
        <taxon>indigoferoid/millettioid clade</taxon>
        <taxon>Phaseoleae</taxon>
        <taxon>Vigna</taxon>
    </lineage>
</organism>
<dbReference type="Gene3D" id="1.10.10.10">
    <property type="entry name" value="Winged helix-like DNA-binding domain superfamily/Winged helix DNA-binding domain"/>
    <property type="match status" value="1"/>
</dbReference>
<sequence length="117" mass="13241">MGLPLAIEMIGRSLSHRPNELWQKMVLELSHGNSILLDCNTELLTYLPKILDVLEDNTVIKECFMDLGLFPEDQRIPVTALIDMWAELYGLDNDGIEAMAIINKLESMNLANVLITR</sequence>
<evidence type="ECO:0008006" key="3">
    <source>
        <dbReference type="Google" id="ProtNLM"/>
    </source>
</evidence>
<dbReference type="EMBL" id="CP144700">
    <property type="protein sequence ID" value="WVZ22074.1"/>
    <property type="molecule type" value="Genomic_DNA"/>
</dbReference>
<dbReference type="AlphaFoldDB" id="A0AAQ3S7F6"/>
<evidence type="ECO:0000313" key="2">
    <source>
        <dbReference type="Proteomes" id="UP001374535"/>
    </source>
</evidence>
<dbReference type="InterPro" id="IPR036388">
    <property type="entry name" value="WH-like_DNA-bd_sf"/>
</dbReference>
<reference evidence="1 2" key="1">
    <citation type="journal article" date="2023" name="Life. Sci Alliance">
        <title>Evolutionary insights into 3D genome organization and epigenetic landscape of Vigna mungo.</title>
        <authorList>
            <person name="Junaid A."/>
            <person name="Singh B."/>
            <person name="Bhatia S."/>
        </authorList>
    </citation>
    <scope>NUCLEOTIDE SEQUENCE [LARGE SCALE GENOMIC DNA]</scope>
    <source>
        <strain evidence="1">Urdbean</strain>
    </source>
</reference>
<name>A0AAQ3S7F6_VIGMU</name>
<protein>
    <recommendedName>
        <fullName evidence="3">Disease resistance protein</fullName>
    </recommendedName>
</protein>
<gene>
    <name evidence="1" type="ORF">V8G54_000618</name>
</gene>